<organism evidence="1 2">
    <name type="scientific">Globisporangium ultimum (strain ATCC 200006 / CBS 805.95 / DAOM BR144)</name>
    <name type="common">Pythium ultimum</name>
    <dbReference type="NCBI Taxonomy" id="431595"/>
    <lineage>
        <taxon>Eukaryota</taxon>
        <taxon>Sar</taxon>
        <taxon>Stramenopiles</taxon>
        <taxon>Oomycota</taxon>
        <taxon>Peronosporomycetes</taxon>
        <taxon>Pythiales</taxon>
        <taxon>Pythiaceae</taxon>
        <taxon>Globisporangium</taxon>
    </lineage>
</organism>
<dbReference type="EnsemblProtists" id="PYU1_T004539">
    <property type="protein sequence ID" value="PYU1_T004539"/>
    <property type="gene ID" value="PYU1_G004528"/>
</dbReference>
<evidence type="ECO:0000313" key="1">
    <source>
        <dbReference type="EnsemblProtists" id="PYU1_T004539"/>
    </source>
</evidence>
<accession>K3WHU7</accession>
<dbReference type="Proteomes" id="UP000019132">
    <property type="component" value="Unassembled WGS sequence"/>
</dbReference>
<dbReference type="AlphaFoldDB" id="K3WHU7"/>
<evidence type="ECO:0000313" key="2">
    <source>
        <dbReference type="Proteomes" id="UP000019132"/>
    </source>
</evidence>
<keyword evidence="2" id="KW-1185">Reference proteome</keyword>
<reference evidence="2" key="2">
    <citation type="submission" date="2010-04" db="EMBL/GenBank/DDBJ databases">
        <authorList>
            <person name="Buell R."/>
            <person name="Hamilton J."/>
            <person name="Hostetler J."/>
        </authorList>
    </citation>
    <scope>NUCLEOTIDE SEQUENCE [LARGE SCALE GENOMIC DNA]</scope>
    <source>
        <strain evidence="2">DAOM:BR144</strain>
    </source>
</reference>
<dbReference type="VEuPathDB" id="FungiDB:PYU1_G004528"/>
<proteinExistence type="predicted"/>
<dbReference type="InParanoid" id="K3WHU7"/>
<protein>
    <submittedName>
        <fullName evidence="1">Uncharacterized protein</fullName>
    </submittedName>
</protein>
<reference evidence="2" key="1">
    <citation type="journal article" date="2010" name="Genome Biol.">
        <title>Genome sequence of the necrotrophic plant pathogen Pythium ultimum reveals original pathogenicity mechanisms and effector repertoire.</title>
        <authorList>
            <person name="Levesque C.A."/>
            <person name="Brouwer H."/>
            <person name="Cano L."/>
            <person name="Hamilton J.P."/>
            <person name="Holt C."/>
            <person name="Huitema E."/>
            <person name="Raffaele S."/>
            <person name="Robideau G.P."/>
            <person name="Thines M."/>
            <person name="Win J."/>
            <person name="Zerillo M.M."/>
            <person name="Beakes G.W."/>
            <person name="Boore J.L."/>
            <person name="Busam D."/>
            <person name="Dumas B."/>
            <person name="Ferriera S."/>
            <person name="Fuerstenberg S.I."/>
            <person name="Gachon C.M."/>
            <person name="Gaulin E."/>
            <person name="Govers F."/>
            <person name="Grenville-Briggs L."/>
            <person name="Horner N."/>
            <person name="Hostetler J."/>
            <person name="Jiang R.H."/>
            <person name="Johnson J."/>
            <person name="Krajaejun T."/>
            <person name="Lin H."/>
            <person name="Meijer H.J."/>
            <person name="Moore B."/>
            <person name="Morris P."/>
            <person name="Phuntmart V."/>
            <person name="Puiu D."/>
            <person name="Shetty J."/>
            <person name="Stajich J.E."/>
            <person name="Tripathy S."/>
            <person name="Wawra S."/>
            <person name="van West P."/>
            <person name="Whitty B.R."/>
            <person name="Coutinho P.M."/>
            <person name="Henrissat B."/>
            <person name="Martin F."/>
            <person name="Thomas P.D."/>
            <person name="Tyler B.M."/>
            <person name="De Vries R.P."/>
            <person name="Kamoun S."/>
            <person name="Yandell M."/>
            <person name="Tisserat N."/>
            <person name="Buell C.R."/>
        </authorList>
    </citation>
    <scope>NUCLEOTIDE SEQUENCE</scope>
    <source>
        <strain evidence="2">DAOM:BR144</strain>
    </source>
</reference>
<dbReference type="HOGENOM" id="CLU_2676551_0_0_1"/>
<sequence>MAACEDSDGDLDVPRRTTKWRRVSREKEEEDDEAKCTFRIEVRRTATSWDTAGCQIWRAALLLADTVSLGTQSWN</sequence>
<name>K3WHU7_GLOUD</name>
<reference evidence="1" key="3">
    <citation type="submission" date="2015-02" db="UniProtKB">
        <authorList>
            <consortium name="EnsemblProtists"/>
        </authorList>
    </citation>
    <scope>IDENTIFICATION</scope>
    <source>
        <strain evidence="1">DAOM BR144</strain>
    </source>
</reference>
<dbReference type="EMBL" id="GL376631">
    <property type="status" value="NOT_ANNOTATED_CDS"/>
    <property type="molecule type" value="Genomic_DNA"/>
</dbReference>